<name>A0A518HSA6_9BACT</name>
<dbReference type="OrthoDB" id="263362at2"/>
<feature type="region of interest" description="Disordered" evidence="1">
    <location>
        <begin position="1"/>
        <end position="26"/>
    </location>
</feature>
<evidence type="ECO:0000256" key="1">
    <source>
        <dbReference type="SAM" id="MobiDB-lite"/>
    </source>
</evidence>
<dbReference type="AlphaFoldDB" id="A0A518HSA6"/>
<accession>A0A518HSA6</accession>
<proteinExistence type="predicted"/>
<dbReference type="Proteomes" id="UP000319004">
    <property type="component" value="Chromosome"/>
</dbReference>
<sequence>MSKSNGTQRPIRDRMPQLQDASLEEGRSERVRILMASHRTEACLTAPAPGREHVWKDGVYQALSLLRASLGEASQRGESAGGLIAELKTAGGKYYHRVDRLQQEFDEMIRRCDATIEHLRSQGDGESIDYADIRQRVTWLLTSLKHHQAREADLVYEAHGLDIGLGD</sequence>
<evidence type="ECO:0000313" key="2">
    <source>
        <dbReference type="EMBL" id="QDV43726.1"/>
    </source>
</evidence>
<dbReference type="EMBL" id="CP037423">
    <property type="protein sequence ID" value="QDV43726.1"/>
    <property type="molecule type" value="Genomic_DNA"/>
</dbReference>
<dbReference type="RefSeq" id="WP_145388027.1">
    <property type="nucleotide sequence ID" value="NZ_CP037423.1"/>
</dbReference>
<organism evidence="2 3">
    <name type="scientific">Stieleria neptunia</name>
    <dbReference type="NCBI Taxonomy" id="2527979"/>
    <lineage>
        <taxon>Bacteria</taxon>
        <taxon>Pseudomonadati</taxon>
        <taxon>Planctomycetota</taxon>
        <taxon>Planctomycetia</taxon>
        <taxon>Pirellulales</taxon>
        <taxon>Pirellulaceae</taxon>
        <taxon>Stieleria</taxon>
    </lineage>
</organism>
<protein>
    <recommendedName>
        <fullName evidence="4">Hemerythrin-like domain-containing protein</fullName>
    </recommendedName>
</protein>
<evidence type="ECO:0000313" key="3">
    <source>
        <dbReference type="Proteomes" id="UP000319004"/>
    </source>
</evidence>
<evidence type="ECO:0008006" key="4">
    <source>
        <dbReference type="Google" id="ProtNLM"/>
    </source>
</evidence>
<dbReference type="KEGG" id="snep:Enr13x_35840"/>
<keyword evidence="3" id="KW-1185">Reference proteome</keyword>
<gene>
    <name evidence="2" type="ORF">Enr13x_35840</name>
</gene>
<reference evidence="2 3" key="1">
    <citation type="submission" date="2019-03" db="EMBL/GenBank/DDBJ databases">
        <title>Deep-cultivation of Planctomycetes and their phenomic and genomic characterization uncovers novel biology.</title>
        <authorList>
            <person name="Wiegand S."/>
            <person name="Jogler M."/>
            <person name="Boedeker C."/>
            <person name="Pinto D."/>
            <person name="Vollmers J."/>
            <person name="Rivas-Marin E."/>
            <person name="Kohn T."/>
            <person name="Peeters S.H."/>
            <person name="Heuer A."/>
            <person name="Rast P."/>
            <person name="Oberbeckmann S."/>
            <person name="Bunk B."/>
            <person name="Jeske O."/>
            <person name="Meyerdierks A."/>
            <person name="Storesund J.E."/>
            <person name="Kallscheuer N."/>
            <person name="Luecker S."/>
            <person name="Lage O.M."/>
            <person name="Pohl T."/>
            <person name="Merkel B.J."/>
            <person name="Hornburger P."/>
            <person name="Mueller R.-W."/>
            <person name="Bruemmer F."/>
            <person name="Labrenz M."/>
            <person name="Spormann A.M."/>
            <person name="Op den Camp H."/>
            <person name="Overmann J."/>
            <person name="Amann R."/>
            <person name="Jetten M.S.M."/>
            <person name="Mascher T."/>
            <person name="Medema M.H."/>
            <person name="Devos D.P."/>
            <person name="Kaster A.-K."/>
            <person name="Ovreas L."/>
            <person name="Rohde M."/>
            <person name="Galperin M.Y."/>
            <person name="Jogler C."/>
        </authorList>
    </citation>
    <scope>NUCLEOTIDE SEQUENCE [LARGE SCALE GENOMIC DNA]</scope>
    <source>
        <strain evidence="2 3">Enr13</strain>
    </source>
</reference>